<dbReference type="RefSeq" id="WP_081683452.1">
    <property type="nucleotide sequence ID" value="NZ_AUFF01000012.1"/>
</dbReference>
<dbReference type="STRING" id="1121013.GCA_000426365_02731"/>
<dbReference type="eggNOG" id="COG3070">
    <property type="taxonomic scope" value="Bacteria"/>
</dbReference>
<name>A0A091BCX4_9GAMM</name>
<gene>
    <name evidence="2" type="ORF">P873_13585</name>
</gene>
<dbReference type="AlphaFoldDB" id="A0A091BCX4"/>
<proteinExistence type="predicted"/>
<reference evidence="2 3" key="1">
    <citation type="submission" date="2013-09" db="EMBL/GenBank/DDBJ databases">
        <title>Genome sequencing of Arenimonas composti.</title>
        <authorList>
            <person name="Chen F."/>
            <person name="Wang G."/>
        </authorList>
    </citation>
    <scope>NUCLEOTIDE SEQUENCE [LARGE SCALE GENOMIC DNA]</scope>
    <source>
        <strain evidence="2 3">TR7-09</strain>
    </source>
</reference>
<evidence type="ECO:0000259" key="1">
    <source>
        <dbReference type="Pfam" id="PF04993"/>
    </source>
</evidence>
<accession>A0A091BCX4</accession>
<dbReference type="EMBL" id="AWXU01000049">
    <property type="protein sequence ID" value="KFN48684.1"/>
    <property type="molecule type" value="Genomic_DNA"/>
</dbReference>
<dbReference type="Pfam" id="PF04993">
    <property type="entry name" value="TfoX_N"/>
    <property type="match status" value="1"/>
</dbReference>
<dbReference type="InterPro" id="IPR007076">
    <property type="entry name" value="TfoX_N"/>
</dbReference>
<keyword evidence="3" id="KW-1185">Reference proteome</keyword>
<organism evidence="2 3">
    <name type="scientific">Arenimonas composti TR7-09 = DSM 18010</name>
    <dbReference type="NCBI Taxonomy" id="1121013"/>
    <lineage>
        <taxon>Bacteria</taxon>
        <taxon>Pseudomonadati</taxon>
        <taxon>Pseudomonadota</taxon>
        <taxon>Gammaproteobacteria</taxon>
        <taxon>Lysobacterales</taxon>
        <taxon>Lysobacteraceae</taxon>
        <taxon>Arenimonas</taxon>
    </lineage>
</organism>
<feature type="domain" description="TfoX N-terminal" evidence="1">
    <location>
        <begin position="20"/>
        <end position="96"/>
    </location>
</feature>
<dbReference type="OrthoDB" id="8687154at2"/>
<evidence type="ECO:0000313" key="2">
    <source>
        <dbReference type="EMBL" id="KFN48684.1"/>
    </source>
</evidence>
<sequence length="149" mass="15796">MATDPSFIEYVAEQAGLGARLSWKRMFGEYGLYIDDTVVAFACDDSLFVKPTIATAALCAGLPKRPPYPGAKDHPVADEWLDDSERLRGLLLATLAAVPPPKPKRPKAAKKVAAKKAAKKVAAKKVAAKKVAAKKAATSAKKPAAPAKR</sequence>
<dbReference type="Proteomes" id="UP000029391">
    <property type="component" value="Unassembled WGS sequence"/>
</dbReference>
<evidence type="ECO:0000313" key="3">
    <source>
        <dbReference type="Proteomes" id="UP000029391"/>
    </source>
</evidence>
<dbReference type="SUPFAM" id="SSF159894">
    <property type="entry name" value="YgaC/TfoX-N like"/>
    <property type="match status" value="1"/>
</dbReference>
<dbReference type="Gene3D" id="3.30.1460.30">
    <property type="entry name" value="YgaC/TfoX-N like chaperone"/>
    <property type="match status" value="1"/>
</dbReference>
<protein>
    <recommendedName>
        <fullName evidence="1">TfoX N-terminal domain-containing protein</fullName>
    </recommendedName>
</protein>
<comment type="caution">
    <text evidence="2">The sequence shown here is derived from an EMBL/GenBank/DDBJ whole genome shotgun (WGS) entry which is preliminary data.</text>
</comment>